<evidence type="ECO:0000313" key="1">
    <source>
        <dbReference type="EMBL" id="KAH7906777.1"/>
    </source>
</evidence>
<organism evidence="1 2">
    <name type="scientific">Hygrophoropsis aurantiaca</name>
    <dbReference type="NCBI Taxonomy" id="72124"/>
    <lineage>
        <taxon>Eukaryota</taxon>
        <taxon>Fungi</taxon>
        <taxon>Dikarya</taxon>
        <taxon>Basidiomycota</taxon>
        <taxon>Agaricomycotina</taxon>
        <taxon>Agaricomycetes</taxon>
        <taxon>Agaricomycetidae</taxon>
        <taxon>Boletales</taxon>
        <taxon>Coniophorineae</taxon>
        <taxon>Hygrophoropsidaceae</taxon>
        <taxon>Hygrophoropsis</taxon>
    </lineage>
</organism>
<reference evidence="1" key="1">
    <citation type="journal article" date="2021" name="New Phytol.">
        <title>Evolutionary innovations through gain and loss of genes in the ectomycorrhizal Boletales.</title>
        <authorList>
            <person name="Wu G."/>
            <person name="Miyauchi S."/>
            <person name="Morin E."/>
            <person name="Kuo A."/>
            <person name="Drula E."/>
            <person name="Varga T."/>
            <person name="Kohler A."/>
            <person name="Feng B."/>
            <person name="Cao Y."/>
            <person name="Lipzen A."/>
            <person name="Daum C."/>
            <person name="Hundley H."/>
            <person name="Pangilinan J."/>
            <person name="Johnson J."/>
            <person name="Barry K."/>
            <person name="LaButti K."/>
            <person name="Ng V."/>
            <person name="Ahrendt S."/>
            <person name="Min B."/>
            <person name="Choi I.G."/>
            <person name="Park H."/>
            <person name="Plett J.M."/>
            <person name="Magnuson J."/>
            <person name="Spatafora J.W."/>
            <person name="Nagy L.G."/>
            <person name="Henrissat B."/>
            <person name="Grigoriev I.V."/>
            <person name="Yang Z.L."/>
            <person name="Xu J."/>
            <person name="Martin F.M."/>
        </authorList>
    </citation>
    <scope>NUCLEOTIDE SEQUENCE</scope>
    <source>
        <strain evidence="1">ATCC 28755</strain>
    </source>
</reference>
<name>A0ACB8A0U6_9AGAM</name>
<proteinExistence type="predicted"/>
<sequence length="208" mass="24137">MTGPAFSRLEEQQPLKRLHTYLLPNPKSKLIRPTLHYGCIIDVDRVYSWAEENNCVQRDDDIEISREFTVQQSVARAYEHLNIKCRGGLAATVAYTLDSNQEELTVLLLTTNFLGVDKLPHREDRKCLAKFYSGHEGSRWGWNPEREYMRFKPFDRQWERREKERQAAAAAAKSKNDSEPGYGSVPRIESRLASLELESDSKDWSMEI</sequence>
<protein>
    <submittedName>
        <fullName evidence="1">Uncharacterized protein</fullName>
    </submittedName>
</protein>
<comment type="caution">
    <text evidence="1">The sequence shown here is derived from an EMBL/GenBank/DDBJ whole genome shotgun (WGS) entry which is preliminary data.</text>
</comment>
<evidence type="ECO:0000313" key="2">
    <source>
        <dbReference type="Proteomes" id="UP000790377"/>
    </source>
</evidence>
<dbReference type="Proteomes" id="UP000790377">
    <property type="component" value="Unassembled WGS sequence"/>
</dbReference>
<accession>A0ACB8A0U6</accession>
<dbReference type="EMBL" id="MU267977">
    <property type="protein sequence ID" value="KAH7906777.1"/>
    <property type="molecule type" value="Genomic_DNA"/>
</dbReference>
<keyword evidence="2" id="KW-1185">Reference proteome</keyword>
<gene>
    <name evidence="1" type="ORF">BJ138DRAFT_580775</name>
</gene>